<evidence type="ECO:0000313" key="2">
    <source>
        <dbReference type="EMBL" id="KGP74245.1"/>
    </source>
</evidence>
<dbReference type="Proteomes" id="UP000030147">
    <property type="component" value="Unassembled WGS sequence"/>
</dbReference>
<name>A0A0A2TYB8_9BACI</name>
<gene>
    <name evidence="2" type="ORF">N782_09080</name>
</gene>
<organism evidence="2 3">
    <name type="scientific">Pontibacillus yanchengensis Y32</name>
    <dbReference type="NCBI Taxonomy" id="1385514"/>
    <lineage>
        <taxon>Bacteria</taxon>
        <taxon>Bacillati</taxon>
        <taxon>Bacillota</taxon>
        <taxon>Bacilli</taxon>
        <taxon>Bacillales</taxon>
        <taxon>Bacillaceae</taxon>
        <taxon>Pontibacillus</taxon>
    </lineage>
</organism>
<evidence type="ECO:0000313" key="3">
    <source>
        <dbReference type="Proteomes" id="UP000030147"/>
    </source>
</evidence>
<evidence type="ECO:0000256" key="1">
    <source>
        <dbReference type="SAM" id="MobiDB-lite"/>
    </source>
</evidence>
<comment type="caution">
    <text evidence="2">The sequence shown here is derived from an EMBL/GenBank/DDBJ whole genome shotgun (WGS) entry which is preliminary data.</text>
</comment>
<keyword evidence="3" id="KW-1185">Reference proteome</keyword>
<accession>A0A0A2TYB8</accession>
<proteinExistence type="predicted"/>
<dbReference type="EMBL" id="AVBF01000004">
    <property type="protein sequence ID" value="KGP74245.1"/>
    <property type="molecule type" value="Genomic_DNA"/>
</dbReference>
<feature type="region of interest" description="Disordered" evidence="1">
    <location>
        <begin position="1"/>
        <end position="30"/>
    </location>
</feature>
<feature type="compositionally biased region" description="Basic and acidic residues" evidence="1">
    <location>
        <begin position="1"/>
        <end position="21"/>
    </location>
</feature>
<dbReference type="STRING" id="1385514.N782_09080"/>
<dbReference type="AlphaFoldDB" id="A0A0A2TYB8"/>
<sequence>MHIERKATHIERKATHIERKATHSKGKPRISREDTPIFFYHRAIFYLSCKDQDQGEVQLKL</sequence>
<reference evidence="2 3" key="1">
    <citation type="journal article" date="2015" name="Stand. Genomic Sci.">
        <title>High quality draft genome sequence of the moderately halophilic bacterium Pontibacillus yanchengensis Y32(T) and comparison among Pontibacillus genomes.</title>
        <authorList>
            <person name="Huang J."/>
            <person name="Qiao Z.X."/>
            <person name="Tang J.W."/>
            <person name="Wang G."/>
        </authorList>
    </citation>
    <scope>NUCLEOTIDE SEQUENCE [LARGE SCALE GENOMIC DNA]</scope>
    <source>
        <strain evidence="2 3">Y32</strain>
    </source>
</reference>
<protein>
    <submittedName>
        <fullName evidence="2">Uncharacterized protein</fullName>
    </submittedName>
</protein>